<organism evidence="11 12">
    <name type="scientific">Candidatus Limisoma faecipullorum</name>
    <dbReference type="NCBI Taxonomy" id="2840854"/>
    <lineage>
        <taxon>Bacteria</taxon>
        <taxon>Pseudomonadati</taxon>
        <taxon>Bacteroidota</taxon>
        <taxon>Bacteroidia</taxon>
        <taxon>Bacteroidales</taxon>
        <taxon>Candidatus Limisoma</taxon>
    </lineage>
</organism>
<comment type="caution">
    <text evidence="11">The sequence shown here is derived from an EMBL/GenBank/DDBJ whole genome shotgun (WGS) entry which is preliminary data.</text>
</comment>
<feature type="binding site" evidence="5">
    <location>
        <position position="307"/>
    </location>
    <ligand>
        <name>substrate</name>
    </ligand>
</feature>
<evidence type="ECO:0000313" key="11">
    <source>
        <dbReference type="EMBL" id="MBO8476388.1"/>
    </source>
</evidence>
<accession>A0A9D9NKF0</accession>
<dbReference type="FunFam" id="3.20.20.10:FF:000003">
    <property type="entry name" value="Diaminopimelate decarboxylase"/>
    <property type="match status" value="1"/>
</dbReference>
<dbReference type="Pfam" id="PF02784">
    <property type="entry name" value="Orn_Arg_deC_N"/>
    <property type="match status" value="1"/>
</dbReference>
<keyword evidence="5 8" id="KW-0457">Lysine biosynthesis</keyword>
<evidence type="ECO:0000256" key="7">
    <source>
        <dbReference type="PIRSR" id="PIRSR600183-50"/>
    </source>
</evidence>
<comment type="catalytic activity">
    <reaction evidence="5 8">
        <text>meso-2,6-diaminopimelate + H(+) = L-lysine + CO2</text>
        <dbReference type="Rhea" id="RHEA:15101"/>
        <dbReference type="ChEBI" id="CHEBI:15378"/>
        <dbReference type="ChEBI" id="CHEBI:16526"/>
        <dbReference type="ChEBI" id="CHEBI:32551"/>
        <dbReference type="ChEBI" id="CHEBI:57791"/>
        <dbReference type="EC" id="4.1.1.20"/>
    </reaction>
</comment>
<keyword evidence="5" id="KW-0028">Amino-acid biosynthesis</keyword>
<evidence type="ECO:0000259" key="9">
    <source>
        <dbReference type="Pfam" id="PF00278"/>
    </source>
</evidence>
<comment type="cofactor">
    <cofactor evidence="1 5 7 8">
        <name>pyridoxal 5'-phosphate</name>
        <dbReference type="ChEBI" id="CHEBI:597326"/>
    </cofactor>
</comment>
<feature type="active site" description="Proton donor" evidence="7">
    <location>
        <position position="333"/>
    </location>
</feature>
<dbReference type="GO" id="GO:0008836">
    <property type="term" value="F:diaminopimelate decarboxylase activity"/>
    <property type="evidence" value="ECO:0007669"/>
    <property type="project" value="UniProtKB-UniRule"/>
</dbReference>
<comment type="pathway">
    <text evidence="5 8">Amino-acid biosynthesis; L-lysine biosynthesis via DAP pathway; L-lysine from DL-2,6-diaminopimelate: step 1/1.</text>
</comment>
<evidence type="ECO:0000256" key="3">
    <source>
        <dbReference type="ARBA" id="ARBA00022898"/>
    </source>
</evidence>
<evidence type="ECO:0000256" key="1">
    <source>
        <dbReference type="ARBA" id="ARBA00001933"/>
    </source>
</evidence>
<dbReference type="InterPro" id="IPR029066">
    <property type="entry name" value="PLP-binding_barrel"/>
</dbReference>
<dbReference type="PANTHER" id="PTHR43727">
    <property type="entry name" value="DIAMINOPIMELATE DECARBOXYLASE"/>
    <property type="match status" value="1"/>
</dbReference>
<keyword evidence="2 5" id="KW-0210">Decarboxylase</keyword>
<dbReference type="Proteomes" id="UP000823598">
    <property type="component" value="Unassembled WGS sequence"/>
</dbReference>
<dbReference type="EMBL" id="JADIMC010000061">
    <property type="protein sequence ID" value="MBO8476388.1"/>
    <property type="molecule type" value="Genomic_DNA"/>
</dbReference>
<feature type="binding site" evidence="5">
    <location>
        <position position="226"/>
    </location>
    <ligand>
        <name>pyridoxal 5'-phosphate</name>
        <dbReference type="ChEBI" id="CHEBI:597326"/>
    </ligand>
</feature>
<name>A0A9D9NKF0_9BACT</name>
<feature type="binding site" evidence="5">
    <location>
        <begin position="264"/>
        <end position="267"/>
    </location>
    <ligand>
        <name>pyridoxal 5'-phosphate</name>
        <dbReference type="ChEBI" id="CHEBI:597326"/>
    </ligand>
</feature>
<evidence type="ECO:0000256" key="6">
    <source>
        <dbReference type="NCBIfam" id="TIGR01048"/>
    </source>
</evidence>
<reference evidence="11" key="2">
    <citation type="journal article" date="2021" name="PeerJ">
        <title>Extensive microbial diversity within the chicken gut microbiome revealed by metagenomics and culture.</title>
        <authorList>
            <person name="Gilroy R."/>
            <person name="Ravi A."/>
            <person name="Getino M."/>
            <person name="Pursley I."/>
            <person name="Horton D.L."/>
            <person name="Alikhan N.F."/>
            <person name="Baker D."/>
            <person name="Gharbi K."/>
            <person name="Hall N."/>
            <person name="Watson M."/>
            <person name="Adriaenssens E.M."/>
            <person name="Foster-Nyarko E."/>
            <person name="Jarju S."/>
            <person name="Secka A."/>
            <person name="Antonio M."/>
            <person name="Oren A."/>
            <person name="Chaudhuri R.R."/>
            <person name="La Ragione R."/>
            <person name="Hildebrand F."/>
            <person name="Pallen M.J."/>
        </authorList>
    </citation>
    <scope>NUCLEOTIDE SEQUENCE</scope>
    <source>
        <strain evidence="11">6919</strain>
    </source>
</reference>
<feature type="binding site" evidence="5">
    <location>
        <position position="362"/>
    </location>
    <ligand>
        <name>substrate</name>
    </ligand>
</feature>
<dbReference type="InterPro" id="IPR022644">
    <property type="entry name" value="De-COase2_N"/>
</dbReference>
<dbReference type="CDD" id="cd06828">
    <property type="entry name" value="PLPDE_III_DapDC"/>
    <property type="match status" value="1"/>
</dbReference>
<dbReference type="SUPFAM" id="SSF51419">
    <property type="entry name" value="PLP-binding barrel"/>
    <property type="match status" value="1"/>
</dbReference>
<feature type="domain" description="Orn/DAP/Arg decarboxylase 2 C-terminal" evidence="9">
    <location>
        <begin position="16"/>
        <end position="360"/>
    </location>
</feature>
<dbReference type="AlphaFoldDB" id="A0A9D9NKF0"/>
<dbReference type="InterPro" id="IPR002986">
    <property type="entry name" value="DAP_deCOOHase_LysA"/>
</dbReference>
<dbReference type="InterPro" id="IPR009006">
    <property type="entry name" value="Ala_racemase/Decarboxylase_C"/>
</dbReference>
<keyword evidence="4 5" id="KW-0456">Lyase</keyword>
<dbReference type="HAMAP" id="MF_02120">
    <property type="entry name" value="LysA"/>
    <property type="match status" value="1"/>
</dbReference>
<dbReference type="NCBIfam" id="TIGR01048">
    <property type="entry name" value="lysA"/>
    <property type="match status" value="1"/>
</dbReference>
<comment type="function">
    <text evidence="5">Specifically catalyzes the decarboxylation of meso-diaminopimelate (meso-DAP) to L-lysine.</text>
</comment>
<comment type="subunit">
    <text evidence="5">Homodimer.</text>
</comment>
<dbReference type="InterPro" id="IPR022653">
    <property type="entry name" value="De-COase2_pyr-phos_BS"/>
</dbReference>
<dbReference type="GO" id="GO:0009089">
    <property type="term" value="P:lysine biosynthetic process via diaminopimelate"/>
    <property type="evidence" value="ECO:0007669"/>
    <property type="project" value="UniProtKB-UniRule"/>
</dbReference>
<keyword evidence="3 5" id="KW-0663">Pyridoxal phosphate</keyword>
<feature type="domain" description="Orn/DAP/Arg decarboxylase 2 N-terminal" evidence="10">
    <location>
        <begin position="33"/>
        <end position="270"/>
    </location>
</feature>
<evidence type="ECO:0000256" key="2">
    <source>
        <dbReference type="ARBA" id="ARBA00022793"/>
    </source>
</evidence>
<feature type="binding site" evidence="5">
    <location>
        <position position="334"/>
    </location>
    <ligand>
        <name>substrate</name>
    </ligand>
</feature>
<dbReference type="Pfam" id="PF00278">
    <property type="entry name" value="Orn_DAP_Arg_deC"/>
    <property type="match status" value="1"/>
</dbReference>
<proteinExistence type="inferred from homology"/>
<feature type="modified residue" description="N6-(pyridoxal phosphate)lysine" evidence="5 7">
    <location>
        <position position="47"/>
    </location>
</feature>
<comment type="similarity">
    <text evidence="5">Belongs to the Orn/Lys/Arg decarboxylase class-II family. LysA subfamily.</text>
</comment>
<evidence type="ECO:0000256" key="5">
    <source>
        <dbReference type="HAMAP-Rule" id="MF_02120"/>
    </source>
</evidence>
<gene>
    <name evidence="5 11" type="primary">lysA</name>
    <name evidence="11" type="ORF">IAB88_05285</name>
</gene>
<feature type="binding site" evidence="5">
    <location>
        <position position="362"/>
    </location>
    <ligand>
        <name>pyridoxal 5'-phosphate</name>
        <dbReference type="ChEBI" id="CHEBI:597326"/>
    </ligand>
</feature>
<protein>
    <recommendedName>
        <fullName evidence="5 6">Diaminopimelate decarboxylase</fullName>
        <shortName evidence="5">DAP decarboxylase</shortName>
        <shortName evidence="5">DAPDC</shortName>
        <ecNumber evidence="5 6">4.1.1.20</ecNumber>
    </recommendedName>
</protein>
<feature type="binding site" evidence="5">
    <location>
        <position position="303"/>
    </location>
    <ligand>
        <name>substrate</name>
    </ligand>
</feature>
<dbReference type="PRINTS" id="PR01179">
    <property type="entry name" value="ODADCRBXLASE"/>
</dbReference>
<dbReference type="EC" id="4.1.1.20" evidence="5 6"/>
<dbReference type="Gene3D" id="2.40.37.10">
    <property type="entry name" value="Lyase, Ornithine Decarboxylase, Chain A, domain 1"/>
    <property type="match status" value="1"/>
</dbReference>
<dbReference type="SUPFAM" id="SSF50621">
    <property type="entry name" value="Alanine racemase C-terminal domain-like"/>
    <property type="match status" value="1"/>
</dbReference>
<evidence type="ECO:0000259" key="10">
    <source>
        <dbReference type="Pfam" id="PF02784"/>
    </source>
</evidence>
<dbReference type="Gene3D" id="3.20.20.10">
    <property type="entry name" value="Alanine racemase"/>
    <property type="match status" value="1"/>
</dbReference>
<evidence type="ECO:0000256" key="4">
    <source>
        <dbReference type="ARBA" id="ARBA00023239"/>
    </source>
</evidence>
<dbReference type="GO" id="GO:0030170">
    <property type="term" value="F:pyridoxal phosphate binding"/>
    <property type="evidence" value="ECO:0007669"/>
    <property type="project" value="UniProtKB-UniRule"/>
</dbReference>
<reference evidence="11" key="1">
    <citation type="submission" date="2020-10" db="EMBL/GenBank/DDBJ databases">
        <authorList>
            <person name="Gilroy R."/>
        </authorList>
    </citation>
    <scope>NUCLEOTIDE SEQUENCE</scope>
    <source>
        <strain evidence="11">6919</strain>
    </source>
</reference>
<dbReference type="InterPro" id="IPR000183">
    <property type="entry name" value="Orn/DAP/Arg_de-COase"/>
</dbReference>
<feature type="binding site" evidence="5">
    <location>
        <position position="267"/>
    </location>
    <ligand>
        <name>substrate</name>
    </ligand>
</feature>
<sequence>MAYFPTDKFKEIATPFYYYDMALLRQTLQTVADLAEKFGCYVHYAVKANPNLKILTTVREYGIGVDCVSGGEIRAAVDAGFTGERIMFAGVGKTDAEIELALETNIRCFNVESLPELENINAIAARMNRMAHIAVRVNPNIDAHTHQYITTGLSENKFGIEVGELEEFVKKALSMKNVDLCGVHFHIGSQIRDDEPFVMLCKKVSEVLVLMEKAGALISIVDVGGGLGIDYDNPDGNPVPDFERYFKIFKDNLRLKPDQQLHFEPGRSIVGQCGSLITRVLYVKEGVSKKFAIVDAGMNDLLRPALYHAHHKIDTITSDSAVDDVYDVVGPVCESSDCFANDERLSLISRGDMLALRSAGAYGEAMASRYNCRPLPASVFSDGL</sequence>
<dbReference type="PROSITE" id="PS00878">
    <property type="entry name" value="ODR_DC_2_1"/>
    <property type="match status" value="1"/>
</dbReference>
<evidence type="ECO:0000313" key="12">
    <source>
        <dbReference type="Proteomes" id="UP000823598"/>
    </source>
</evidence>
<dbReference type="PANTHER" id="PTHR43727:SF2">
    <property type="entry name" value="GROUP IV DECARBOXYLASE"/>
    <property type="match status" value="1"/>
</dbReference>
<evidence type="ECO:0000256" key="8">
    <source>
        <dbReference type="RuleBase" id="RU003738"/>
    </source>
</evidence>
<dbReference type="InterPro" id="IPR022643">
    <property type="entry name" value="De-COase2_C"/>
</dbReference>
<dbReference type="PRINTS" id="PR01181">
    <property type="entry name" value="DAPDCRBXLASE"/>
</dbReference>